<reference evidence="8" key="2">
    <citation type="submission" date="2025-09" db="UniProtKB">
        <authorList>
            <consortium name="Ensembl"/>
        </authorList>
    </citation>
    <scope>IDENTIFICATION</scope>
</reference>
<keyword evidence="4" id="KW-0720">Serine protease</keyword>
<protein>
    <recommendedName>
        <fullName evidence="7">Peptidase S1 domain-containing protein</fullName>
    </recommendedName>
</protein>
<dbReference type="PANTHER" id="PTHR24253:SF144">
    <property type="entry name" value="CHYMOTRYPSIN-LIKE PROTEASE CTRL-1-RELATED"/>
    <property type="match status" value="1"/>
</dbReference>
<dbReference type="SMART" id="SM00020">
    <property type="entry name" value="Tryp_SPc"/>
    <property type="match status" value="1"/>
</dbReference>
<dbReference type="Ensembl" id="ENSACIT00000026237.1">
    <property type="protein sequence ID" value="ENSACIP00000025568.1"/>
    <property type="gene ID" value="ENSACIG00000019732.1"/>
</dbReference>
<dbReference type="GeneTree" id="ENSGT00940000163852"/>
<keyword evidence="2" id="KW-0732">Signal</keyword>
<keyword evidence="6" id="KW-0325">Glycoprotein</keyword>
<dbReference type="GO" id="GO:0006508">
    <property type="term" value="P:proteolysis"/>
    <property type="evidence" value="ECO:0007669"/>
    <property type="project" value="UniProtKB-KW"/>
</dbReference>
<evidence type="ECO:0000256" key="1">
    <source>
        <dbReference type="ARBA" id="ARBA00022670"/>
    </source>
</evidence>
<evidence type="ECO:0000256" key="6">
    <source>
        <dbReference type="ARBA" id="ARBA00023180"/>
    </source>
</evidence>
<evidence type="ECO:0000313" key="8">
    <source>
        <dbReference type="Ensembl" id="ENSACIP00000025568.1"/>
    </source>
</evidence>
<dbReference type="InterPro" id="IPR001254">
    <property type="entry name" value="Trypsin_dom"/>
</dbReference>
<dbReference type="InterPro" id="IPR043504">
    <property type="entry name" value="Peptidase_S1_PA_chymotrypsin"/>
</dbReference>
<dbReference type="Pfam" id="PF00089">
    <property type="entry name" value="Trypsin"/>
    <property type="match status" value="1"/>
</dbReference>
<sequence>MKINRSSEEPRVMLLYACMCLPPVCGTAPLNSRIVGGDTAPEGAWPWQASLYWFGSHFCGGSLINNHFLSNSTSRLIVYLGCQSQQGDNPNEVSRSVSQIIIHPNYNPNTSDNDIALLQLSSTVQFTDYIRPVCLAAQGSSFPAGTTVWVTVTLPSPQSLQEVKIPIVSNSQCSKSYSGIINITSNMICAGLTQGGKDSCQGDGGGPVVSKNSSVWVQAGVVSFGVGCAEPKFPGVNTRVSEYHLHLSFSGNSSHASCLSFSCLLFKATKEGFGSLSHWVLMYPSSLHLKQYQVLSRFLELFVIWSGAWILCNLELSSGGLTVELGAFSLRGCVFSALSLLFWVNRVS</sequence>
<evidence type="ECO:0000256" key="5">
    <source>
        <dbReference type="ARBA" id="ARBA00023157"/>
    </source>
</evidence>
<keyword evidence="1" id="KW-0645">Protease</keyword>
<dbReference type="SUPFAM" id="SSF50494">
    <property type="entry name" value="Trypsin-like serine proteases"/>
    <property type="match status" value="1"/>
</dbReference>
<evidence type="ECO:0000256" key="2">
    <source>
        <dbReference type="ARBA" id="ARBA00022729"/>
    </source>
</evidence>
<dbReference type="STRING" id="61819.ENSACIP00000025568"/>
<evidence type="ECO:0000313" key="9">
    <source>
        <dbReference type="Proteomes" id="UP000261340"/>
    </source>
</evidence>
<feature type="domain" description="Peptidase S1" evidence="7">
    <location>
        <begin position="34"/>
        <end position="285"/>
    </location>
</feature>
<dbReference type="Proteomes" id="UP000261340">
    <property type="component" value="Unplaced"/>
</dbReference>
<organism evidence="8 9">
    <name type="scientific">Amphilophus citrinellus</name>
    <name type="common">Midas cichlid</name>
    <name type="synonym">Cichlasoma citrinellum</name>
    <dbReference type="NCBI Taxonomy" id="61819"/>
    <lineage>
        <taxon>Eukaryota</taxon>
        <taxon>Metazoa</taxon>
        <taxon>Chordata</taxon>
        <taxon>Craniata</taxon>
        <taxon>Vertebrata</taxon>
        <taxon>Euteleostomi</taxon>
        <taxon>Actinopterygii</taxon>
        <taxon>Neopterygii</taxon>
        <taxon>Teleostei</taxon>
        <taxon>Neoteleostei</taxon>
        <taxon>Acanthomorphata</taxon>
        <taxon>Ovalentaria</taxon>
        <taxon>Cichlomorphae</taxon>
        <taxon>Cichliformes</taxon>
        <taxon>Cichlidae</taxon>
        <taxon>New World cichlids</taxon>
        <taxon>Cichlasomatinae</taxon>
        <taxon>Heroini</taxon>
        <taxon>Amphilophus</taxon>
    </lineage>
</organism>
<name>A0A3Q0SV47_AMPCI</name>
<dbReference type="InterPro" id="IPR001314">
    <property type="entry name" value="Peptidase_S1A"/>
</dbReference>
<keyword evidence="3" id="KW-0378">Hydrolase</keyword>
<keyword evidence="5" id="KW-1015">Disulfide bond</keyword>
<evidence type="ECO:0000256" key="4">
    <source>
        <dbReference type="ARBA" id="ARBA00022825"/>
    </source>
</evidence>
<dbReference type="FunFam" id="2.40.10.10:FF:000024">
    <property type="entry name" value="Serine protease 53"/>
    <property type="match status" value="1"/>
</dbReference>
<evidence type="ECO:0000256" key="3">
    <source>
        <dbReference type="ARBA" id="ARBA00022801"/>
    </source>
</evidence>
<dbReference type="PANTHER" id="PTHR24253">
    <property type="entry name" value="TRANSMEMBRANE PROTEASE SERINE"/>
    <property type="match status" value="1"/>
</dbReference>
<dbReference type="PROSITE" id="PS50240">
    <property type="entry name" value="TRYPSIN_DOM"/>
    <property type="match status" value="1"/>
</dbReference>
<dbReference type="CDD" id="cd00190">
    <property type="entry name" value="Tryp_SPc"/>
    <property type="match status" value="1"/>
</dbReference>
<dbReference type="AlphaFoldDB" id="A0A3Q0SV47"/>
<dbReference type="GO" id="GO:0004252">
    <property type="term" value="F:serine-type endopeptidase activity"/>
    <property type="evidence" value="ECO:0007669"/>
    <property type="project" value="InterPro"/>
</dbReference>
<dbReference type="Gene3D" id="2.40.10.10">
    <property type="entry name" value="Trypsin-like serine proteases"/>
    <property type="match status" value="1"/>
</dbReference>
<keyword evidence="9" id="KW-1185">Reference proteome</keyword>
<proteinExistence type="predicted"/>
<reference evidence="8" key="1">
    <citation type="submission" date="2025-08" db="UniProtKB">
        <authorList>
            <consortium name="Ensembl"/>
        </authorList>
    </citation>
    <scope>IDENTIFICATION</scope>
</reference>
<dbReference type="PRINTS" id="PR00722">
    <property type="entry name" value="CHYMOTRYPSIN"/>
</dbReference>
<evidence type="ECO:0000259" key="7">
    <source>
        <dbReference type="PROSITE" id="PS50240"/>
    </source>
</evidence>
<accession>A0A3Q0SV47</accession>
<dbReference type="InterPro" id="IPR009003">
    <property type="entry name" value="Peptidase_S1_PA"/>
</dbReference>